<gene>
    <name evidence="1" type="ORF">STPYR_10295</name>
</gene>
<sequence length="160" mass="18052">MESLWFKHHGLRSPLIRPFGAPAFGTSMCLSFGRLRRAVRQSCRTVARREKAKAGHCAPCFQLPVFEPAMNSQHRKSLPGTALDYFDAQAAVDAIQPGAYATLPYVSRVLAENLVRRCQPARAMYKAGRRRRRARSPTRGCLIHRACWLKTWCAAATRPR</sequence>
<dbReference type="EMBL" id="FLTS01000001">
    <property type="protein sequence ID" value="SBV35365.1"/>
    <property type="molecule type" value="Genomic_DNA"/>
</dbReference>
<name>A0A1Y5Q3J9_9GAMM</name>
<organism evidence="1">
    <name type="scientific">uncultured Stenotrophomonas sp</name>
    <dbReference type="NCBI Taxonomy" id="165438"/>
    <lineage>
        <taxon>Bacteria</taxon>
        <taxon>Pseudomonadati</taxon>
        <taxon>Pseudomonadota</taxon>
        <taxon>Gammaproteobacteria</taxon>
        <taxon>Lysobacterales</taxon>
        <taxon>Lysobacteraceae</taxon>
        <taxon>Stenotrophomonas</taxon>
        <taxon>environmental samples</taxon>
    </lineage>
</organism>
<proteinExistence type="predicted"/>
<accession>A0A1Y5Q3J9</accession>
<dbReference type="AlphaFoldDB" id="A0A1Y5Q3J9"/>
<protein>
    <submittedName>
        <fullName evidence="1">Uncharacterized protein</fullName>
    </submittedName>
</protein>
<reference evidence="1" key="1">
    <citation type="submission" date="2016-03" db="EMBL/GenBank/DDBJ databases">
        <authorList>
            <person name="Ploux O."/>
        </authorList>
    </citation>
    <scope>NUCLEOTIDE SEQUENCE</scope>
    <source>
        <strain evidence="1">UC10</strain>
    </source>
</reference>
<evidence type="ECO:0000313" key="1">
    <source>
        <dbReference type="EMBL" id="SBV35365.1"/>
    </source>
</evidence>